<dbReference type="Pfam" id="PF13578">
    <property type="entry name" value="Methyltransf_24"/>
    <property type="match status" value="1"/>
</dbReference>
<dbReference type="Gene3D" id="3.40.50.150">
    <property type="entry name" value="Vaccinia Virus protein VP39"/>
    <property type="match status" value="1"/>
</dbReference>
<dbReference type="EMBL" id="CP046457">
    <property type="protein sequence ID" value="QGU00621.1"/>
    <property type="molecule type" value="Genomic_DNA"/>
</dbReference>
<dbReference type="RefSeq" id="WP_156204383.1">
    <property type="nucleotide sequence ID" value="NZ_CP046457.1"/>
</dbReference>
<organism evidence="1 2">
    <name type="scientific">Candidatus Syntrophocurvum alkaliphilum</name>
    <dbReference type="NCBI Taxonomy" id="2293317"/>
    <lineage>
        <taxon>Bacteria</taxon>
        <taxon>Bacillati</taxon>
        <taxon>Bacillota</taxon>
        <taxon>Clostridia</taxon>
        <taxon>Eubacteriales</taxon>
        <taxon>Syntrophomonadaceae</taxon>
        <taxon>Candidatus Syntrophocurvum</taxon>
    </lineage>
</organism>
<evidence type="ECO:0008006" key="3">
    <source>
        <dbReference type="Google" id="ProtNLM"/>
    </source>
</evidence>
<keyword evidence="2" id="KW-1185">Reference proteome</keyword>
<reference evidence="2" key="1">
    <citation type="journal article" date="2019" name="Microbiology">
        <title>Complete Genome Sequence of an Uncultured Bacterium of the Candidate Phylum Bipolaricaulota.</title>
        <authorList>
            <person name="Kadnikov V.V."/>
            <person name="Mardanov A.V."/>
            <person name="Beletsky A.V."/>
            <person name="Frank Y.A."/>
            <person name="Karnachuk O.V."/>
            <person name="Ravin N.V."/>
        </authorList>
    </citation>
    <scope>NUCLEOTIDE SEQUENCE [LARGE SCALE GENOMIC DNA]</scope>
</reference>
<gene>
    <name evidence="1" type="ORF">SYNTR_2027</name>
</gene>
<evidence type="ECO:0000313" key="2">
    <source>
        <dbReference type="Proteomes" id="UP000426444"/>
    </source>
</evidence>
<dbReference type="InterPro" id="IPR029063">
    <property type="entry name" value="SAM-dependent_MTases_sf"/>
</dbReference>
<dbReference type="Proteomes" id="UP000426444">
    <property type="component" value="Chromosome"/>
</dbReference>
<evidence type="ECO:0000313" key="1">
    <source>
        <dbReference type="EMBL" id="QGU00621.1"/>
    </source>
</evidence>
<proteinExistence type="predicted"/>
<sequence length="206" mass="23641">MYVEFNQSGHQVYLPKWLPTLAKQFGSGMMDEKELLYLASTIMLAKWENDSYICEIGTYIGLTSVFMAKVASNYNIHTTVLSIDPFERFNPDEVNPQGNFNSYLYNIKMHNLEGMCIPLACFSKDAARVLSPTISVLVIDGSHHYDDVSKDLNLYIPKVKNDGYIFIDDYVSWAYPGVCRAVDEYFSNKSHALLHKSNYVIYRKQK</sequence>
<dbReference type="KEGG" id="salq:SYNTR_2027"/>
<protein>
    <recommendedName>
        <fullName evidence="3">Class I SAM-dependent methyltransferase</fullName>
    </recommendedName>
</protein>
<dbReference type="OrthoDB" id="176403at2"/>
<name>A0A6I6DNA9_9FIRM</name>
<dbReference type="AlphaFoldDB" id="A0A6I6DNA9"/>
<dbReference type="SUPFAM" id="SSF53335">
    <property type="entry name" value="S-adenosyl-L-methionine-dependent methyltransferases"/>
    <property type="match status" value="1"/>
</dbReference>
<accession>A0A6I6DNA9</accession>